<dbReference type="Pfam" id="PF19745">
    <property type="entry name" value="FUT8_N_cat"/>
    <property type="match status" value="1"/>
</dbReference>
<dbReference type="RefSeq" id="XP_018333907.1">
    <property type="nucleotide sequence ID" value="XM_018478405.2"/>
</dbReference>
<dbReference type="Gene3D" id="2.30.30.40">
    <property type="entry name" value="SH3 Domains"/>
    <property type="match status" value="1"/>
</dbReference>
<dbReference type="GO" id="GO:0032580">
    <property type="term" value="C:Golgi cisterna membrane"/>
    <property type="evidence" value="ECO:0007669"/>
    <property type="project" value="UniProtKB-SubCell"/>
</dbReference>
<dbReference type="GO" id="GO:0008424">
    <property type="term" value="F:glycoprotein 6-alpha-L-fucosyltransferase activity"/>
    <property type="evidence" value="ECO:0007669"/>
    <property type="project" value="UniProtKB-EC"/>
</dbReference>
<evidence type="ECO:0000313" key="24">
    <source>
        <dbReference type="Proteomes" id="UP000192223"/>
    </source>
</evidence>
<dbReference type="InterPro" id="IPR027350">
    <property type="entry name" value="GT23_dom"/>
</dbReference>
<evidence type="ECO:0000256" key="1">
    <source>
        <dbReference type="ARBA" id="ARBA00004447"/>
    </source>
</evidence>
<keyword evidence="12 15" id="KW-0472">Membrane</keyword>
<evidence type="ECO:0000256" key="14">
    <source>
        <dbReference type="ARBA" id="ARBA00093238"/>
    </source>
</evidence>
<evidence type="ECO:0000256" key="2">
    <source>
        <dbReference type="ARBA" id="ARBA00004922"/>
    </source>
</evidence>
<dbReference type="Proteomes" id="UP000192223">
    <property type="component" value="Unplaced"/>
</dbReference>
<keyword evidence="9" id="KW-0735">Signal-anchor</keyword>
<dbReference type="Gene3D" id="1.10.287.1060">
    <property type="entry name" value="ESAT-6-like"/>
    <property type="match status" value="1"/>
</dbReference>
<keyword evidence="8 21" id="KW-0812">Transmembrane</keyword>
<comment type="catalytic activity">
    <reaction evidence="14 15">
        <text>N(4)-{beta-D-GlcNAc-(1-&gt;2)-alpha-D-Man-(1-&gt;3)-[beta-D-GlcNAc-(1-&gt;2)-alpha-D-Man-(1-&gt;6)]-beta-D-Man-(1-&gt;4)-beta-D-GlcNAc-(1-&gt;4)-beta-D-GlcNAc}-L-asparaginyl-[protein] + GDP-beta-L-fucose = an N(4)-{beta-D-GlcNAc-(1-&gt;2)-alpha-D-Man-(1-&gt;3)-[beta-D-GlcNAc-(1-&gt;2)-alpha-D-Man-(1-&gt;6)]-beta-D-Man-(1-&gt;4)-beta-D-GlcNAc-(1-&gt;4)-[alpha-L-Fuc-(1-&gt;6)]-beta-D-GlcNAc}-L-asparaginyl-[protein] + GDP + H(+)</text>
        <dbReference type="Rhea" id="RHEA:12985"/>
        <dbReference type="Rhea" id="RHEA-COMP:13526"/>
        <dbReference type="Rhea" id="RHEA-COMP:13532"/>
        <dbReference type="ChEBI" id="CHEBI:15378"/>
        <dbReference type="ChEBI" id="CHEBI:57273"/>
        <dbReference type="ChEBI" id="CHEBI:58189"/>
        <dbReference type="ChEBI" id="CHEBI:60651"/>
        <dbReference type="ChEBI" id="CHEBI:137207"/>
        <dbReference type="EC" id="2.4.1.68"/>
    </reaction>
</comment>
<evidence type="ECO:0000256" key="10">
    <source>
        <dbReference type="ARBA" id="ARBA00022989"/>
    </source>
</evidence>
<keyword evidence="7 15" id="KW-0808">Transferase</keyword>
<feature type="disulfide bond" evidence="18">
    <location>
        <begin position="474"/>
        <end position="481"/>
    </location>
</feature>
<dbReference type="PROSITE" id="PS51659">
    <property type="entry name" value="GT23"/>
    <property type="match status" value="1"/>
</dbReference>
<dbReference type="AlphaFoldDB" id="A0A1W4XMA5"/>
<dbReference type="SUPFAM" id="SSF50044">
    <property type="entry name" value="SH3-domain"/>
    <property type="match status" value="1"/>
</dbReference>
<dbReference type="CTD" id="32122"/>
<evidence type="ECO:0000259" key="22">
    <source>
        <dbReference type="PROSITE" id="PS50002"/>
    </source>
</evidence>
<dbReference type="InterPro" id="IPR015827">
    <property type="entry name" value="Fut8"/>
</dbReference>
<dbReference type="UniPathway" id="UPA00378"/>
<evidence type="ECO:0000256" key="6">
    <source>
        <dbReference type="ARBA" id="ARBA00022676"/>
    </source>
</evidence>
<evidence type="ECO:0000256" key="4">
    <source>
        <dbReference type="ARBA" id="ARBA00018201"/>
    </source>
</evidence>
<keyword evidence="24" id="KW-1185">Reference proteome</keyword>
<evidence type="ECO:0000256" key="5">
    <source>
        <dbReference type="ARBA" id="ARBA00022443"/>
    </source>
</evidence>
<dbReference type="CDD" id="cd11792">
    <property type="entry name" value="SH3_Fut8"/>
    <property type="match status" value="1"/>
</dbReference>
<evidence type="ECO:0000256" key="16">
    <source>
        <dbReference type="PIRSR" id="PIRSR000472-50"/>
    </source>
</evidence>
<evidence type="ECO:0000256" key="11">
    <source>
        <dbReference type="ARBA" id="ARBA00023034"/>
    </source>
</evidence>
<accession>A0A1W4XMA5</accession>
<dbReference type="FunFam" id="2.30.30.40:FF:000070">
    <property type="entry name" value="Alpha-(1,6)-fucosyltransferase"/>
    <property type="match status" value="1"/>
</dbReference>
<sequence>MSAIIRQVASLGWNRLLVFFLAAWLVILVLVFLPFLNSQSQSVTDSGTADRLKRVISDLEILRKQNLELQKIIKDINLGDLQSNQKQSLEKFKERLIKTEDQLVDPEKGYTNEKDDPNSQYEITRRRVENGVREWWYFSNSEIKKLKDHINNVAPDLSNSINKILSLGAEHKRSLLHDIDFLSEADGYAKWREKEAESLSNIVQERLRYLQNPTDCANAKKLICNINKGCGYGCELHHVVYCFMVAYGTQRTLILKSKGWRYNKAGWETIFKPVSDTCTDPSGKSVKEWSGHPDAQVISLPIIDYVNPKPQFLPPAVPKDLALRLARLHGDPQVWWVGQFLKYLFRPQEATERLLNEAAKSMSFVKPIVGVHVRRTDKIGTEASFHSIEEYMVSVEDYYDVLEMKEKDVIRRVYIASDDPKVITEARKKYPNYEILGDPQVSMSAAVETRFTENSLKGIILDIHFLSQCDYLVCTFSSQVCRLAYEIMQNNYPDASARFRSLDDIYYYGGQNPHYYVAVLPHKAEGINEIDLKVGDLVGVAGNHWDGYSKGRNMRTNQLGLFPSFKIKNTVESVAFPTYSEINEKRDS</sequence>
<dbReference type="STRING" id="224129.A0A1W4XMA5"/>
<dbReference type="InterPro" id="IPR045573">
    <property type="entry name" value="Fut8_N_cat"/>
</dbReference>
<evidence type="ECO:0000313" key="25">
    <source>
        <dbReference type="RefSeq" id="XP_018333907.1"/>
    </source>
</evidence>
<keyword evidence="13 18" id="KW-1015">Disulfide bond</keyword>
<feature type="transmembrane region" description="Helical" evidence="21">
    <location>
        <begin position="16"/>
        <end position="36"/>
    </location>
</feature>
<dbReference type="InParanoid" id="A0A1W4XMA5"/>
<comment type="pathway">
    <text evidence="2 15">Protein modification; protein glycosylation.</text>
</comment>
<dbReference type="PIRSF" id="PIRSF000472">
    <property type="entry name" value="Alpha1_6FUT_euk"/>
    <property type="match status" value="1"/>
</dbReference>
<feature type="disulfide bond" evidence="18">
    <location>
        <begin position="230"/>
        <end position="234"/>
    </location>
</feature>
<evidence type="ECO:0000256" key="19">
    <source>
        <dbReference type="PROSITE-ProRule" id="PRU00192"/>
    </source>
</evidence>
<dbReference type="GeneID" id="108743012"/>
<evidence type="ECO:0000256" key="12">
    <source>
        <dbReference type="ARBA" id="ARBA00023136"/>
    </source>
</evidence>
<keyword evidence="11 15" id="KW-0333">Golgi apparatus</keyword>
<dbReference type="SMART" id="SM00326">
    <property type="entry name" value="SH3"/>
    <property type="match status" value="1"/>
</dbReference>
<dbReference type="InterPro" id="IPR036028">
    <property type="entry name" value="SH3-like_dom_sf"/>
</dbReference>
<proteinExistence type="inferred from homology"/>
<dbReference type="EC" id="2.4.1.68" evidence="3 15"/>
<evidence type="ECO:0000256" key="9">
    <source>
        <dbReference type="ARBA" id="ARBA00022968"/>
    </source>
</evidence>
<keyword evidence="5 19" id="KW-0728">SH3 domain</keyword>
<dbReference type="Gene3D" id="3.40.50.11350">
    <property type="match status" value="1"/>
</dbReference>
<evidence type="ECO:0000256" key="7">
    <source>
        <dbReference type="ARBA" id="ARBA00022679"/>
    </source>
</evidence>
<keyword evidence="6 15" id="KW-0328">Glycosyltransferase</keyword>
<dbReference type="PANTHER" id="PTHR13132:SF29">
    <property type="entry name" value="ALPHA-(1,6)-FUCOSYLTRANSFERASE"/>
    <property type="match status" value="1"/>
</dbReference>
<dbReference type="PROSITE" id="PS50002">
    <property type="entry name" value="SH3"/>
    <property type="match status" value="1"/>
</dbReference>
<organism evidence="24 25">
    <name type="scientific">Agrilus planipennis</name>
    <name type="common">Emerald ash borer</name>
    <name type="synonym">Agrilus marcopoli</name>
    <dbReference type="NCBI Taxonomy" id="224129"/>
    <lineage>
        <taxon>Eukaryota</taxon>
        <taxon>Metazoa</taxon>
        <taxon>Ecdysozoa</taxon>
        <taxon>Arthropoda</taxon>
        <taxon>Hexapoda</taxon>
        <taxon>Insecta</taxon>
        <taxon>Pterygota</taxon>
        <taxon>Neoptera</taxon>
        <taxon>Endopterygota</taxon>
        <taxon>Coleoptera</taxon>
        <taxon>Polyphaga</taxon>
        <taxon>Elateriformia</taxon>
        <taxon>Buprestoidea</taxon>
        <taxon>Buprestidae</taxon>
        <taxon>Agrilinae</taxon>
        <taxon>Agrilus</taxon>
    </lineage>
</organism>
<dbReference type="GO" id="GO:0006487">
    <property type="term" value="P:protein N-linked glycosylation"/>
    <property type="evidence" value="ECO:0007669"/>
    <property type="project" value="TreeGrafter"/>
</dbReference>
<protein>
    <recommendedName>
        <fullName evidence="4 15">Alpha-(1,6)-fucosyltransferase</fullName>
        <ecNumber evidence="3 15">2.4.1.68</ecNumber>
    </recommendedName>
</protein>
<reference evidence="25" key="1">
    <citation type="submission" date="2025-08" db="UniProtKB">
        <authorList>
            <consortium name="RefSeq"/>
        </authorList>
    </citation>
    <scope>IDENTIFICATION</scope>
    <source>
        <tissue evidence="25">Entire body</tissue>
    </source>
</reference>
<evidence type="ECO:0000256" key="3">
    <source>
        <dbReference type="ARBA" id="ARBA00012660"/>
    </source>
</evidence>
<dbReference type="FunFam" id="3.40.50.11350:FF:000001">
    <property type="entry name" value="Alpha-(1,6)-fucosyltransferase"/>
    <property type="match status" value="1"/>
</dbReference>
<name>A0A1W4XMA5_AGRPL</name>
<evidence type="ECO:0000256" key="21">
    <source>
        <dbReference type="SAM" id="Phobius"/>
    </source>
</evidence>
<evidence type="ECO:0000256" key="17">
    <source>
        <dbReference type="PIRSR" id="PIRSR000472-51"/>
    </source>
</evidence>
<evidence type="ECO:0000256" key="8">
    <source>
        <dbReference type="ARBA" id="ARBA00022692"/>
    </source>
</evidence>
<gene>
    <name evidence="25" type="primary">LOC108743012</name>
</gene>
<dbReference type="KEGG" id="apln:108743012"/>
<feature type="disulfide bond" evidence="18">
    <location>
        <begin position="224"/>
        <end position="242"/>
    </location>
</feature>
<evidence type="ECO:0000256" key="15">
    <source>
        <dbReference type="PIRNR" id="PIRNR000472"/>
    </source>
</evidence>
<evidence type="ECO:0000259" key="23">
    <source>
        <dbReference type="PROSITE" id="PS51659"/>
    </source>
</evidence>
<evidence type="ECO:0000256" key="18">
    <source>
        <dbReference type="PIRSR" id="PIRSR000472-52"/>
    </source>
</evidence>
<evidence type="ECO:0000256" key="20">
    <source>
        <dbReference type="PROSITE-ProRule" id="PRU00992"/>
    </source>
</evidence>
<evidence type="ECO:0000256" key="13">
    <source>
        <dbReference type="ARBA" id="ARBA00023157"/>
    </source>
</evidence>
<dbReference type="InterPro" id="IPR035653">
    <property type="entry name" value="Fut8_SH3"/>
</dbReference>
<feature type="region of interest" description="Important for donor substrate binding" evidence="16 20">
    <location>
        <begin position="374"/>
        <end position="375"/>
    </location>
</feature>
<comment type="function">
    <text evidence="15">Catalyzes the addition of fucose in alpha 1-6 linkage to the first GlcNAc residue, next to the peptide chains in N-glycans.</text>
</comment>
<comment type="subcellular location">
    <subcellularLocation>
        <location evidence="1">Golgi apparatus</location>
        <location evidence="1">Golgi stack membrane</location>
        <topology evidence="1">Single-pass type II membrane protein</topology>
    </subcellularLocation>
</comment>
<dbReference type="PANTHER" id="PTHR13132">
    <property type="entry name" value="ALPHA- 1,6 -FUCOSYLTRANSFERASE"/>
    <property type="match status" value="1"/>
</dbReference>
<dbReference type="FunCoup" id="A0A1W4XMA5">
    <property type="interactions" value="555"/>
</dbReference>
<dbReference type="InterPro" id="IPR001452">
    <property type="entry name" value="SH3_domain"/>
</dbReference>
<feature type="domain" description="SH3" evidence="22">
    <location>
        <begin position="511"/>
        <end position="572"/>
    </location>
</feature>
<comment type="similarity">
    <text evidence="15 20">Belongs to the glycosyltransferase 23 family.</text>
</comment>
<feature type="short sequence motif" description="SH3-binding" evidence="17">
    <location>
        <begin position="308"/>
        <end position="314"/>
    </location>
</feature>
<keyword evidence="10 21" id="KW-1133">Transmembrane helix</keyword>
<dbReference type="CDD" id="cd11300">
    <property type="entry name" value="Fut8_like"/>
    <property type="match status" value="1"/>
</dbReference>
<feature type="disulfide bond" evidence="18">
    <location>
        <begin position="216"/>
        <end position="278"/>
    </location>
</feature>
<feature type="domain" description="GT23" evidence="23">
    <location>
        <begin position="218"/>
        <end position="502"/>
    </location>
</feature>
<dbReference type="OrthoDB" id="2014825at2759"/>